<organism evidence="2 3">
    <name type="scientific">Candidatus Moduliflexus flocculans</name>
    <dbReference type="NCBI Taxonomy" id="1499966"/>
    <lineage>
        <taxon>Bacteria</taxon>
        <taxon>Candidatus Moduliflexota</taxon>
        <taxon>Candidatus Moduliflexia</taxon>
        <taxon>Candidatus Moduliflexales</taxon>
        <taxon>Candidatus Moduliflexaceae</taxon>
    </lineage>
</organism>
<dbReference type="AlphaFoldDB" id="A0A0S6VPE4"/>
<dbReference type="Pfam" id="PF12706">
    <property type="entry name" value="Lactamase_B_2"/>
    <property type="match status" value="1"/>
</dbReference>
<dbReference type="PANTHER" id="PTHR42663">
    <property type="entry name" value="HYDROLASE C777.06C-RELATED-RELATED"/>
    <property type="match status" value="1"/>
</dbReference>
<protein>
    <submittedName>
        <fullName evidence="2">Beta-lactamase domain protein</fullName>
    </submittedName>
</protein>
<dbReference type="SUPFAM" id="SSF56281">
    <property type="entry name" value="Metallo-hydrolase/oxidoreductase"/>
    <property type="match status" value="1"/>
</dbReference>
<dbReference type="InterPro" id="IPR001279">
    <property type="entry name" value="Metallo-B-lactamas"/>
</dbReference>
<dbReference type="SMART" id="SM00849">
    <property type="entry name" value="Lactamase_B"/>
    <property type="match status" value="1"/>
</dbReference>
<dbReference type="PANTHER" id="PTHR42663:SF6">
    <property type="entry name" value="HYDROLASE C777.06C-RELATED"/>
    <property type="match status" value="1"/>
</dbReference>
<proteinExistence type="predicted"/>
<dbReference type="CDD" id="cd16279">
    <property type="entry name" value="metallo-hydrolase-like_MBL-fold"/>
    <property type="match status" value="1"/>
</dbReference>
<sequence>MSTLLFLGTGTSSGIPMLGCDCATCRSHDPRDTRFRTSAYVVTDRGVKLLIDAGTDFRLQALTHQLHWLDGILVTHSHHDHIGGIDELRQINFLMQRHIELYGTAFALEEIRERFSYIFKETQKGGGKPQLNLIEVQAFQEFQINGQPILPLDVRHGQIPIFGYQIGGLSYITDASYLPSETLERIHRTPLLVINALHFQPHSTHFNLEQALEMIERIQPGAAYLVHVSHRVKHADVEHTLPSNVQLAYDNLIVEF</sequence>
<name>A0A0S6VPE4_9BACT</name>
<dbReference type="Gene3D" id="3.60.15.10">
    <property type="entry name" value="Ribonuclease Z/Hydroxyacylglutathione hydrolase-like"/>
    <property type="match status" value="1"/>
</dbReference>
<evidence type="ECO:0000259" key="1">
    <source>
        <dbReference type="SMART" id="SM00849"/>
    </source>
</evidence>
<dbReference type="STRING" id="1499966.U14_00009"/>
<dbReference type="InterPro" id="IPR036866">
    <property type="entry name" value="RibonucZ/Hydroxyglut_hydro"/>
</dbReference>
<evidence type="ECO:0000313" key="3">
    <source>
        <dbReference type="Proteomes" id="UP000030700"/>
    </source>
</evidence>
<accession>A0A0S6VPE4</accession>
<dbReference type="HOGENOM" id="CLU_044538_2_1_0"/>
<keyword evidence="3" id="KW-1185">Reference proteome</keyword>
<reference evidence="2 3" key="1">
    <citation type="journal article" date="2015" name="PeerJ">
        <title>First genomic representation of candidate bacterial phylum KSB3 points to enhanced environmental sensing as a trigger of wastewater bulking.</title>
        <authorList>
            <person name="Sekiguchi Y."/>
            <person name="Ohashi A."/>
            <person name="Parks D.H."/>
            <person name="Yamauchi T."/>
            <person name="Tyson G.W."/>
            <person name="Hugenholtz P."/>
        </authorList>
    </citation>
    <scope>NUCLEOTIDE SEQUENCE [LARGE SCALE GENOMIC DNA]</scope>
</reference>
<evidence type="ECO:0000313" key="2">
    <source>
        <dbReference type="EMBL" id="GAK48802.1"/>
    </source>
</evidence>
<dbReference type="Proteomes" id="UP000030700">
    <property type="component" value="Unassembled WGS sequence"/>
</dbReference>
<feature type="domain" description="Metallo-beta-lactamase" evidence="1">
    <location>
        <begin position="36"/>
        <end position="230"/>
    </location>
</feature>
<dbReference type="EMBL" id="DF820455">
    <property type="protein sequence ID" value="GAK48802.1"/>
    <property type="molecule type" value="Genomic_DNA"/>
</dbReference>
<gene>
    <name evidence="2" type="ORF">U14_00009</name>
</gene>